<dbReference type="Proteomes" id="UP001463665">
    <property type="component" value="Chromosome"/>
</dbReference>
<name>A0AAU6WN46_9FLAO</name>
<dbReference type="EMBL" id="CP154834">
    <property type="protein sequence ID" value="XAO73915.1"/>
    <property type="molecule type" value="Genomic_DNA"/>
</dbReference>
<sequence>MKHEGYNGLAGNSSYQYKYNGKELQTESGMYDYGARMYMADIGRWGVVDPLAEKMRKHSPYNYAFNNPTGFIDPDGREAMKPTPREAAAMAAHVYGDKKDNILIGGWRVSNRNFSRIQLNDESSGFKSRVYERVVNGKVTEYSYVTAGTEPGDGGDIKEDVVQAMVPYAPQYKLAAENSKELSKQLGNIELTFVGHSLRGGLASMGALVTDRPAITFNAAGLSDETQWMYGGKSTMTRSESKIDAYIMKTDPLNKIQNNFILPRVNGNRHYLPQTQTPKSFWGLEGHSMDTVLREFKINPNAGKGFLRPGKLRPSDF</sequence>
<gene>
    <name evidence="1" type="ORF">AAFP95_19880</name>
</gene>
<dbReference type="Pfam" id="PF26363">
    <property type="entry name" value="Phospholipase-like"/>
    <property type="match status" value="1"/>
</dbReference>
<protein>
    <submittedName>
        <fullName evidence="1">RHS repeat-associated core domain-containing protein</fullName>
    </submittedName>
</protein>
<evidence type="ECO:0000313" key="2">
    <source>
        <dbReference type="Proteomes" id="UP001463665"/>
    </source>
</evidence>
<accession>A0AAU6WN46</accession>
<reference evidence="1 2" key="1">
    <citation type="submission" date="2024-04" db="EMBL/GenBank/DDBJ databases">
        <title>Genome sequencing and assembly of rice foliar adapted Chryseobacterium endophyticum OsEnb-ALM-A6.</title>
        <authorList>
            <person name="Kumar S."/>
            <person name="Javed M."/>
            <person name="Chouhan V."/>
            <person name="Charishma K."/>
            <person name="Patel A."/>
            <person name="Kumar M."/>
            <person name="Sahu K.P."/>
            <person name="Kumar A."/>
        </authorList>
    </citation>
    <scope>NUCLEOTIDE SEQUENCE [LARGE SCALE GENOMIC DNA]</scope>
    <source>
        <strain evidence="1 2">OsEnb-ALM-A6</strain>
    </source>
</reference>
<dbReference type="PANTHER" id="PTHR32305:SF15">
    <property type="entry name" value="PROTEIN RHSA-RELATED"/>
    <property type="match status" value="1"/>
</dbReference>
<dbReference type="InterPro" id="IPR022385">
    <property type="entry name" value="Rhs_assc_core"/>
</dbReference>
<dbReference type="SUPFAM" id="SSF53474">
    <property type="entry name" value="alpha/beta-Hydrolases"/>
    <property type="match status" value="1"/>
</dbReference>
<dbReference type="InterPro" id="IPR050708">
    <property type="entry name" value="T6SS_VgrG/RHS"/>
</dbReference>
<evidence type="ECO:0000313" key="1">
    <source>
        <dbReference type="EMBL" id="XAO73915.1"/>
    </source>
</evidence>
<dbReference type="AlphaFoldDB" id="A0AAU6WN46"/>
<dbReference type="NCBIfam" id="TIGR03696">
    <property type="entry name" value="Rhs_assc_core"/>
    <property type="match status" value="1"/>
</dbReference>
<dbReference type="PANTHER" id="PTHR32305">
    <property type="match status" value="1"/>
</dbReference>
<organism evidence="1 2">
    <name type="scientific">Chryseobacterium endophyticum</name>
    <dbReference type="NCBI Taxonomy" id="1854762"/>
    <lineage>
        <taxon>Bacteria</taxon>
        <taxon>Pseudomonadati</taxon>
        <taxon>Bacteroidota</taxon>
        <taxon>Flavobacteriia</taxon>
        <taxon>Flavobacteriales</taxon>
        <taxon>Weeksellaceae</taxon>
        <taxon>Chryseobacterium group</taxon>
        <taxon>Chryseobacterium</taxon>
    </lineage>
</organism>
<dbReference type="InterPro" id="IPR029058">
    <property type="entry name" value="AB_hydrolase_fold"/>
</dbReference>
<dbReference type="RefSeq" id="WP_345766241.1">
    <property type="nucleotide sequence ID" value="NZ_CP154834.1"/>
</dbReference>
<keyword evidence="2" id="KW-1185">Reference proteome</keyword>
<proteinExistence type="predicted"/>
<dbReference type="Gene3D" id="2.180.10.10">
    <property type="entry name" value="RHS repeat-associated core"/>
    <property type="match status" value="1"/>
</dbReference>